<sequence>MSALPENWEWDYDGESQRWFYRYKPTGITQFHFPQPGDEFPQSVDDSAPIDLEPEERLVSQLQVKRRSTVGEKTSTAKTKNTLASATIAEDDDGSNAPWFQPDIFMYMGPGAYDDISPLQEDDDDLTAKKSPKTGQTDPPASTSASAPAPTPSPVPPRTSEASPQQSNISPVVSAETTPLVVQSLPVIEHQPVTESTPANQNQPFIESHSVIESQPVIAQHVIESRPIVQDLPARATQEVARVQIAEVHGESAPLVDAIPLLDSRQVAYTPVGFMAELASELTGQCHEDINPTPVELPGNDIMMDTGPPLLYANAFPLAPAELHSEAIPPSRMHRGTEQKALSSGSPGLNTHRQQTGAYSSNNQPPPDPYRPPLRQNSMPQPAPASTQLDSTRDPYQGQYRPWNPTMNAVAEEVSKQAPVRENKRHSLAGPPPSNWRRPEVPAALSAPMVSPKQPVNSAEESTATAQPRNASGLTHVPSVLQPARGRPVLTKSPPQTQSPPSQSPPNHNTDNNQRYTAYKPTSWDLQRDIEETVEMLSKTGYGQAAADPGVPDRPALPRTSTAPGESMTGSYYGMRPQIPPSAPSAPSALQNVKSQPTLSYHYNISEASTARSTGFSAPLPPSSPDLPQPLKLTRKSPPPPPDQNRLPTVSSTLRPPAPPTEVYIVSRETTPAPPDNQMASAPTMSTPEIQAARLQDPVSPPQTPPLSSKYAMANSPKPPSLSFSARTSIWGREQQAAGLQNSLTVAAEPLTKIHSDPLPVQNSSPDITNVYILNNKPAMPTSQGPVQDDSTPPQRIPPRESSLHQDQGQYPSTASKRQSVPPSAVSTAWQSQYFQPATGGYMKPQLTPGQTPIHPRTQHESPVERGPPRPAKTPHTPESHNSSLLTPPPSLPPYTSSANQPGQQLQHPKTPTPQNTFDRASHAAIGTAPLALPTQSAGPPTRSEVPYVLPAGHHPLSSHPVDLSQIPTSRSPAPTRPSQQVPQADPPQTSSSRNNRYSMFISPGTTFASTQPSQATPSSLGSERSPPVANKRWSMVGPPPPQPPSTNTDERVPPGLVPQRTASLRRATPKPNRSSPGPPPPPPPPPPQQQQQQQRQ</sequence>
<feature type="compositionally biased region" description="Polar residues" evidence="1">
    <location>
        <begin position="71"/>
        <end position="85"/>
    </location>
</feature>
<protein>
    <recommendedName>
        <fullName evidence="2">WW domain-containing protein</fullName>
    </recommendedName>
</protein>
<feature type="region of interest" description="Disordered" evidence="1">
    <location>
        <begin position="111"/>
        <end position="173"/>
    </location>
</feature>
<feature type="region of interest" description="Disordered" evidence="1">
    <location>
        <begin position="612"/>
        <end position="660"/>
    </location>
</feature>
<feature type="region of interest" description="Disordered" evidence="1">
    <location>
        <begin position="776"/>
        <end position="918"/>
    </location>
</feature>
<feature type="compositionally biased region" description="Polar residues" evidence="1">
    <location>
        <begin position="340"/>
        <end position="363"/>
    </location>
</feature>
<feature type="region of interest" description="Disordered" evidence="1">
    <location>
        <begin position="333"/>
        <end position="524"/>
    </location>
</feature>
<feature type="compositionally biased region" description="Polar residues" evidence="1">
    <location>
        <begin position="507"/>
        <end position="516"/>
    </location>
</feature>
<feature type="compositionally biased region" description="Basic and acidic residues" evidence="1">
    <location>
        <begin position="858"/>
        <end position="868"/>
    </location>
</feature>
<feature type="compositionally biased region" description="Pro residues" evidence="1">
    <location>
        <begin position="1077"/>
        <end position="1089"/>
    </location>
</feature>
<feature type="compositionally biased region" description="Polar residues" evidence="1">
    <location>
        <begin position="559"/>
        <end position="570"/>
    </location>
</feature>
<evidence type="ECO:0000259" key="2">
    <source>
        <dbReference type="PROSITE" id="PS01159"/>
    </source>
</evidence>
<dbReference type="InterPro" id="IPR001202">
    <property type="entry name" value="WW_dom"/>
</dbReference>
<feature type="compositionally biased region" description="Polar residues" evidence="1">
    <location>
        <begin position="375"/>
        <end position="390"/>
    </location>
</feature>
<feature type="compositionally biased region" description="Polar residues" evidence="1">
    <location>
        <begin position="980"/>
        <end position="1023"/>
    </location>
</feature>
<feature type="compositionally biased region" description="Polar residues" evidence="1">
    <location>
        <begin position="899"/>
        <end position="918"/>
    </location>
</feature>
<feature type="compositionally biased region" description="Low complexity" evidence="1">
    <location>
        <begin position="968"/>
        <end position="979"/>
    </location>
</feature>
<feature type="compositionally biased region" description="Polar residues" evidence="1">
    <location>
        <begin position="805"/>
        <end position="836"/>
    </location>
</feature>
<feature type="compositionally biased region" description="Low complexity" evidence="1">
    <location>
        <begin position="137"/>
        <end position="148"/>
    </location>
</feature>
<feature type="non-terminal residue" evidence="3">
    <location>
        <position position="1097"/>
    </location>
</feature>
<feature type="compositionally biased region" description="Polar residues" evidence="1">
    <location>
        <begin position="454"/>
        <end position="473"/>
    </location>
</feature>
<keyword evidence="4" id="KW-1185">Reference proteome</keyword>
<evidence type="ECO:0000256" key="1">
    <source>
        <dbReference type="SAM" id="MobiDB-lite"/>
    </source>
</evidence>
<feature type="region of interest" description="Disordered" evidence="1">
    <location>
        <begin position="695"/>
        <end position="720"/>
    </location>
</feature>
<reference evidence="3" key="1">
    <citation type="submission" date="2023-06" db="EMBL/GenBank/DDBJ databases">
        <title>Genome-scale phylogeny and comparative genomics of the fungal order Sordariales.</title>
        <authorList>
            <consortium name="Lawrence Berkeley National Laboratory"/>
            <person name="Hensen N."/>
            <person name="Bonometti L."/>
            <person name="Westerberg I."/>
            <person name="Brannstrom I.O."/>
            <person name="Guillou S."/>
            <person name="Cros-Aarteil S."/>
            <person name="Calhoun S."/>
            <person name="Haridas S."/>
            <person name="Kuo A."/>
            <person name="Mondo S."/>
            <person name="Pangilinan J."/>
            <person name="Riley R."/>
            <person name="Labutti K."/>
            <person name="Andreopoulos B."/>
            <person name="Lipzen A."/>
            <person name="Chen C."/>
            <person name="Yanf M."/>
            <person name="Daum C."/>
            <person name="Ng V."/>
            <person name="Clum A."/>
            <person name="Steindorff A."/>
            <person name="Ohm R."/>
            <person name="Martin F."/>
            <person name="Silar P."/>
            <person name="Natvig D."/>
            <person name="Lalanne C."/>
            <person name="Gautier V."/>
            <person name="Ament-Velasquez S.L."/>
            <person name="Kruys A."/>
            <person name="Hutchinson M.I."/>
            <person name="Powell A.J."/>
            <person name="Barry K."/>
            <person name="Miller A.N."/>
            <person name="Grigoriev I.V."/>
            <person name="Debuchy R."/>
            <person name="Gladieux P."/>
            <person name="Thoren M.H."/>
            <person name="Johannesson H."/>
        </authorList>
    </citation>
    <scope>NUCLEOTIDE SEQUENCE</scope>
    <source>
        <strain evidence="3">CBS 307.81</strain>
    </source>
</reference>
<feature type="region of interest" description="Disordered" evidence="1">
    <location>
        <begin position="62"/>
        <end position="97"/>
    </location>
</feature>
<feature type="region of interest" description="Disordered" evidence="1">
    <location>
        <begin position="932"/>
        <end position="1097"/>
    </location>
</feature>
<dbReference type="EMBL" id="JAULSY010000031">
    <property type="protein sequence ID" value="KAK0670449.1"/>
    <property type="molecule type" value="Genomic_DNA"/>
</dbReference>
<evidence type="ECO:0000313" key="3">
    <source>
        <dbReference type="EMBL" id="KAK0670449.1"/>
    </source>
</evidence>
<accession>A0AA39ZGE4</accession>
<dbReference type="Proteomes" id="UP001174997">
    <property type="component" value="Unassembled WGS sequence"/>
</dbReference>
<feature type="domain" description="WW" evidence="2">
    <location>
        <begin position="8"/>
        <end position="34"/>
    </location>
</feature>
<proteinExistence type="predicted"/>
<feature type="compositionally biased region" description="Polar residues" evidence="1">
    <location>
        <begin position="781"/>
        <end position="794"/>
    </location>
</feature>
<feature type="compositionally biased region" description="Pro residues" evidence="1">
    <location>
        <begin position="619"/>
        <end position="628"/>
    </location>
</feature>
<comment type="caution">
    <text evidence="3">The sequence shown here is derived from an EMBL/GenBank/DDBJ whole genome shotgun (WGS) entry which is preliminary data.</text>
</comment>
<feature type="compositionally biased region" description="Basic and acidic residues" evidence="1">
    <location>
        <begin position="413"/>
        <end position="422"/>
    </location>
</feature>
<evidence type="ECO:0000313" key="4">
    <source>
        <dbReference type="Proteomes" id="UP001174997"/>
    </source>
</evidence>
<dbReference type="AlphaFoldDB" id="A0AA39ZGE4"/>
<name>A0AA39ZGE4_9PEZI</name>
<feature type="region of interest" description="Disordered" evidence="1">
    <location>
        <begin position="541"/>
        <end position="593"/>
    </location>
</feature>
<dbReference type="PROSITE" id="PS01159">
    <property type="entry name" value="WW_DOMAIN_1"/>
    <property type="match status" value="1"/>
</dbReference>
<feature type="compositionally biased region" description="Polar residues" evidence="1">
    <location>
        <begin position="161"/>
        <end position="173"/>
    </location>
</feature>
<gene>
    <name evidence="3" type="ORF">QBC41DRAFT_317777</name>
</gene>
<organism evidence="3 4">
    <name type="scientific">Cercophora samala</name>
    <dbReference type="NCBI Taxonomy" id="330535"/>
    <lineage>
        <taxon>Eukaryota</taxon>
        <taxon>Fungi</taxon>
        <taxon>Dikarya</taxon>
        <taxon>Ascomycota</taxon>
        <taxon>Pezizomycotina</taxon>
        <taxon>Sordariomycetes</taxon>
        <taxon>Sordariomycetidae</taxon>
        <taxon>Sordariales</taxon>
        <taxon>Lasiosphaeriaceae</taxon>
        <taxon>Cercophora</taxon>
    </lineage>
</organism>